<dbReference type="EMBL" id="CM037619">
    <property type="protein sequence ID" value="KAH8007577.1"/>
    <property type="molecule type" value="Genomic_DNA"/>
</dbReference>
<name>A0ACB8FQM1_9SAUR</name>
<protein>
    <submittedName>
        <fullName evidence="1">Uncharacterized protein</fullName>
    </submittedName>
</protein>
<reference evidence="1" key="1">
    <citation type="submission" date="2021-08" db="EMBL/GenBank/DDBJ databases">
        <title>The first chromosome-level gecko genome reveals the dynamic sex chromosomes of Neotropical dwarf geckos (Sphaerodactylidae: Sphaerodactylus).</title>
        <authorList>
            <person name="Pinto B.J."/>
            <person name="Keating S.E."/>
            <person name="Gamble T."/>
        </authorList>
    </citation>
    <scope>NUCLEOTIDE SEQUENCE</scope>
    <source>
        <strain evidence="1">TG3544</strain>
    </source>
</reference>
<evidence type="ECO:0000313" key="2">
    <source>
        <dbReference type="Proteomes" id="UP000827872"/>
    </source>
</evidence>
<comment type="caution">
    <text evidence="1">The sequence shown here is derived from an EMBL/GenBank/DDBJ whole genome shotgun (WGS) entry which is preliminary data.</text>
</comment>
<gene>
    <name evidence="1" type="ORF">K3G42_024130</name>
</gene>
<sequence>MDLRDSRGSLVRAGLVGLVVGAGVCYCVYRATSRKRTNEMGGEAILEGESIQKEHKERVGSTSWGKAQLTTPQQAPIVDVNICSRTGQRHSNHLQQAGMNFPVSADGLTTNHIQNLIYLLESVEDPLIQEQVLITLSNSAAFSVNQDIIRNLGGLSVVGSMLSVPAANVKEKALNALNNLSMNIQNQAELKRYINEICEETNSSPLNSELQLSGLRFLTNMSITNDYQYMMTSSIPCFLRLLSDGDERTQTQVLKVLVNLSANPAMTEHLLNAQAPFLLSLFDSCINKEVLLRVLMFATNLTQHMKKEESAVVSCHSEDSIFSMLWGNSTKCSQKLASLVLHHDTEVKEQAAKLITQGTSCQIK</sequence>
<keyword evidence="2" id="KW-1185">Reference proteome</keyword>
<organism evidence="1 2">
    <name type="scientific">Sphaerodactylus townsendi</name>
    <dbReference type="NCBI Taxonomy" id="933632"/>
    <lineage>
        <taxon>Eukaryota</taxon>
        <taxon>Metazoa</taxon>
        <taxon>Chordata</taxon>
        <taxon>Craniata</taxon>
        <taxon>Vertebrata</taxon>
        <taxon>Euteleostomi</taxon>
        <taxon>Lepidosauria</taxon>
        <taxon>Squamata</taxon>
        <taxon>Bifurcata</taxon>
        <taxon>Gekkota</taxon>
        <taxon>Sphaerodactylidae</taxon>
        <taxon>Sphaerodactylus</taxon>
    </lineage>
</organism>
<dbReference type="Proteomes" id="UP000827872">
    <property type="component" value="Linkage Group LG06"/>
</dbReference>
<accession>A0ACB8FQM1</accession>
<proteinExistence type="predicted"/>
<evidence type="ECO:0000313" key="1">
    <source>
        <dbReference type="EMBL" id="KAH8007577.1"/>
    </source>
</evidence>